<comment type="caution">
    <text evidence="1">The sequence shown here is derived from an EMBL/GenBank/DDBJ whole genome shotgun (WGS) entry which is preliminary data.</text>
</comment>
<proteinExistence type="predicted"/>
<dbReference type="EMBL" id="LAZR01024763">
    <property type="protein sequence ID" value="KKL74083.1"/>
    <property type="molecule type" value="Genomic_DNA"/>
</dbReference>
<dbReference type="AlphaFoldDB" id="A0A0F9EJ04"/>
<gene>
    <name evidence="1" type="ORF">LCGC14_2068480</name>
</gene>
<organism evidence="1">
    <name type="scientific">marine sediment metagenome</name>
    <dbReference type="NCBI Taxonomy" id="412755"/>
    <lineage>
        <taxon>unclassified sequences</taxon>
        <taxon>metagenomes</taxon>
        <taxon>ecological metagenomes</taxon>
    </lineage>
</organism>
<accession>A0A0F9EJ04</accession>
<protein>
    <submittedName>
        <fullName evidence="1">Uncharacterized protein</fullName>
    </submittedName>
</protein>
<sequence length="83" mass="9243">MIVPAKPRYLGAERFAKGNVKTGETFSVDSGLGGSWMVKYIHHDGVALVFRRAARPDWPAADFRYADDADAARHVYILVPDDH</sequence>
<name>A0A0F9EJ04_9ZZZZ</name>
<reference evidence="1" key="1">
    <citation type="journal article" date="2015" name="Nature">
        <title>Complex archaea that bridge the gap between prokaryotes and eukaryotes.</title>
        <authorList>
            <person name="Spang A."/>
            <person name="Saw J.H."/>
            <person name="Jorgensen S.L."/>
            <person name="Zaremba-Niedzwiedzka K."/>
            <person name="Martijn J."/>
            <person name="Lind A.E."/>
            <person name="van Eijk R."/>
            <person name="Schleper C."/>
            <person name="Guy L."/>
            <person name="Ettema T.J."/>
        </authorList>
    </citation>
    <scope>NUCLEOTIDE SEQUENCE</scope>
</reference>
<evidence type="ECO:0000313" key="1">
    <source>
        <dbReference type="EMBL" id="KKL74083.1"/>
    </source>
</evidence>